<dbReference type="InterPro" id="IPR023296">
    <property type="entry name" value="Glyco_hydro_beta-prop_sf"/>
</dbReference>
<accession>A0A372IK72</accession>
<sequence length="251" mass="27115">MWECPEFFALDGGHVLIWSTAGKVFWQSGRLDTSTMLFHSAKTGELDVGAYYAPKTQLGETGQRILWGWIPERRPEAEYSAAGWAGVMSLPRVLHLDADGTLRMKMLPALNELRGEALPTVESPGAVSIRFPEANGEMECSGAAAAGFDFVLTTVANGTEVLKISWLPDRHAFSANGREIALSQDETPRLHLFLDASVAEMILGERTGYTARFYGAGSGAAELTARIEGPGVTASAWKVRPISSNRLTTPG</sequence>
<evidence type="ECO:0000256" key="2">
    <source>
        <dbReference type="ARBA" id="ARBA00022801"/>
    </source>
</evidence>
<reference evidence="5 6" key="1">
    <citation type="submission" date="2018-08" db="EMBL/GenBank/DDBJ databases">
        <title>Acidipila sp. 4G-K13, an acidobacterium isolated from forest soil.</title>
        <authorList>
            <person name="Gao Z.-H."/>
            <person name="Qiu L.-H."/>
        </authorList>
    </citation>
    <scope>NUCLEOTIDE SEQUENCE [LARGE SCALE GENOMIC DNA]</scope>
    <source>
        <strain evidence="5 6">4G-K13</strain>
    </source>
</reference>
<keyword evidence="6" id="KW-1185">Reference proteome</keyword>
<evidence type="ECO:0000259" key="4">
    <source>
        <dbReference type="Pfam" id="PF00251"/>
    </source>
</evidence>
<evidence type="ECO:0000256" key="3">
    <source>
        <dbReference type="ARBA" id="ARBA00023295"/>
    </source>
</evidence>
<keyword evidence="3" id="KW-0326">Glycosidase</keyword>
<keyword evidence="2" id="KW-0378">Hydrolase</keyword>
<dbReference type="Gene3D" id="2.115.10.20">
    <property type="entry name" value="Glycosyl hydrolase domain, family 43"/>
    <property type="match status" value="1"/>
</dbReference>
<name>A0A372IK72_9BACT</name>
<dbReference type="InterPro" id="IPR013148">
    <property type="entry name" value="Glyco_hydro_32_N"/>
</dbReference>
<dbReference type="AlphaFoldDB" id="A0A372IK72"/>
<dbReference type="PANTHER" id="PTHR43101">
    <property type="entry name" value="BETA-FRUCTOSIDASE"/>
    <property type="match status" value="1"/>
</dbReference>
<organism evidence="5 6">
    <name type="scientific">Paracidobacterium acidisoli</name>
    <dbReference type="NCBI Taxonomy" id="2303751"/>
    <lineage>
        <taxon>Bacteria</taxon>
        <taxon>Pseudomonadati</taxon>
        <taxon>Acidobacteriota</taxon>
        <taxon>Terriglobia</taxon>
        <taxon>Terriglobales</taxon>
        <taxon>Acidobacteriaceae</taxon>
        <taxon>Paracidobacterium</taxon>
    </lineage>
</organism>
<dbReference type="InterPro" id="IPR051214">
    <property type="entry name" value="GH32_Enzymes"/>
</dbReference>
<evidence type="ECO:0000313" key="6">
    <source>
        <dbReference type="Proteomes" id="UP000264702"/>
    </source>
</evidence>
<proteinExistence type="inferred from homology"/>
<gene>
    <name evidence="5" type="ORF">D0Y96_16700</name>
</gene>
<comment type="similarity">
    <text evidence="1">Belongs to the glycosyl hydrolase 32 family.</text>
</comment>
<dbReference type="EMBL" id="QVQT01000006">
    <property type="protein sequence ID" value="RFU15317.1"/>
    <property type="molecule type" value="Genomic_DNA"/>
</dbReference>
<dbReference type="GO" id="GO:0016798">
    <property type="term" value="F:hydrolase activity, acting on glycosyl bonds"/>
    <property type="evidence" value="ECO:0007669"/>
    <property type="project" value="UniProtKB-KW"/>
</dbReference>
<dbReference type="PANTHER" id="PTHR43101:SF1">
    <property type="entry name" value="BETA-FRUCTOSIDASE"/>
    <property type="match status" value="1"/>
</dbReference>
<dbReference type="Proteomes" id="UP000264702">
    <property type="component" value="Unassembled WGS sequence"/>
</dbReference>
<dbReference type="Pfam" id="PF00251">
    <property type="entry name" value="Glyco_hydro_32N"/>
    <property type="match status" value="1"/>
</dbReference>
<evidence type="ECO:0000256" key="1">
    <source>
        <dbReference type="ARBA" id="ARBA00009902"/>
    </source>
</evidence>
<feature type="domain" description="Glycosyl hydrolase family 32 N-terminal" evidence="4">
    <location>
        <begin position="1"/>
        <end position="102"/>
    </location>
</feature>
<comment type="caution">
    <text evidence="5">The sequence shown here is derived from an EMBL/GenBank/DDBJ whole genome shotgun (WGS) entry which is preliminary data.</text>
</comment>
<evidence type="ECO:0000313" key="5">
    <source>
        <dbReference type="EMBL" id="RFU15317.1"/>
    </source>
</evidence>
<dbReference type="SUPFAM" id="SSF75005">
    <property type="entry name" value="Arabinanase/levansucrase/invertase"/>
    <property type="match status" value="1"/>
</dbReference>
<protein>
    <recommendedName>
        <fullName evidence="4">Glycosyl hydrolase family 32 N-terminal domain-containing protein</fullName>
    </recommendedName>
</protein>